<reference evidence="1 2" key="1">
    <citation type="submission" date="2019-05" db="EMBL/GenBank/DDBJ databases">
        <authorList>
            <consortium name="Science for Life Laboratories"/>
        </authorList>
    </citation>
    <scope>NUCLEOTIDE SEQUENCE [LARGE SCALE GENOMIC DNA]</scope>
    <source>
        <strain evidence="1">Soil9</strain>
    </source>
</reference>
<dbReference type="Gene3D" id="1.10.10.10">
    <property type="entry name" value="Winged helix-like DNA-binding domain superfamily/Winged helix DNA-binding domain"/>
    <property type="match status" value="1"/>
</dbReference>
<accession>A0A6P2CVB5</accession>
<evidence type="ECO:0000313" key="2">
    <source>
        <dbReference type="Proteomes" id="UP000464178"/>
    </source>
</evidence>
<sequence length="89" mass="9869">MRGERAARNGKAFRLTGKVLAVFTALLHAGDSGLTLLELKRVVWDEHVDDRTAQNAVSRLRHLARDGLGMSEAEDPVEADRERYRLAAA</sequence>
<gene>
    <name evidence="1" type="ORF">SOIL9_47930</name>
</gene>
<dbReference type="GO" id="GO:0003677">
    <property type="term" value="F:DNA binding"/>
    <property type="evidence" value="ECO:0007669"/>
    <property type="project" value="InterPro"/>
</dbReference>
<name>A0A6P2CVB5_9BACT</name>
<dbReference type="InterPro" id="IPR016032">
    <property type="entry name" value="Sig_transdc_resp-reg_C-effctor"/>
</dbReference>
<proteinExistence type="predicted"/>
<protein>
    <submittedName>
        <fullName evidence="1">Transcriptional regulator</fullName>
    </submittedName>
</protein>
<dbReference type="EMBL" id="LR593886">
    <property type="protein sequence ID" value="VTR92921.1"/>
    <property type="molecule type" value="Genomic_DNA"/>
</dbReference>
<dbReference type="InterPro" id="IPR036388">
    <property type="entry name" value="WH-like_DNA-bd_sf"/>
</dbReference>
<dbReference type="AlphaFoldDB" id="A0A6P2CVB5"/>
<evidence type="ECO:0000313" key="1">
    <source>
        <dbReference type="EMBL" id="VTR92921.1"/>
    </source>
</evidence>
<keyword evidence="2" id="KW-1185">Reference proteome</keyword>
<dbReference type="GO" id="GO:0006355">
    <property type="term" value="P:regulation of DNA-templated transcription"/>
    <property type="evidence" value="ECO:0007669"/>
    <property type="project" value="InterPro"/>
</dbReference>
<dbReference type="RefSeq" id="WP_162667718.1">
    <property type="nucleotide sequence ID" value="NZ_LR593886.1"/>
</dbReference>
<dbReference type="Proteomes" id="UP000464178">
    <property type="component" value="Chromosome"/>
</dbReference>
<organism evidence="1 2">
    <name type="scientific">Gemmata massiliana</name>
    <dbReference type="NCBI Taxonomy" id="1210884"/>
    <lineage>
        <taxon>Bacteria</taxon>
        <taxon>Pseudomonadati</taxon>
        <taxon>Planctomycetota</taxon>
        <taxon>Planctomycetia</taxon>
        <taxon>Gemmatales</taxon>
        <taxon>Gemmataceae</taxon>
        <taxon>Gemmata</taxon>
    </lineage>
</organism>
<dbReference type="SUPFAM" id="SSF46894">
    <property type="entry name" value="C-terminal effector domain of the bipartite response regulators"/>
    <property type="match status" value="1"/>
</dbReference>
<dbReference type="KEGG" id="gms:SOIL9_47930"/>